<reference evidence="3" key="1">
    <citation type="submission" date="2017-02" db="UniProtKB">
        <authorList>
            <consortium name="WormBaseParasite"/>
        </authorList>
    </citation>
    <scope>IDENTIFICATION</scope>
</reference>
<dbReference type="WBParaSite" id="MCOS_0000231401-mRNA-1">
    <property type="protein sequence ID" value="MCOS_0000231401-mRNA-1"/>
    <property type="gene ID" value="MCOS_0000231401"/>
</dbReference>
<organism evidence="3">
    <name type="scientific">Mesocestoides corti</name>
    <name type="common">Flatworm</name>
    <dbReference type="NCBI Taxonomy" id="53468"/>
    <lineage>
        <taxon>Eukaryota</taxon>
        <taxon>Metazoa</taxon>
        <taxon>Spiralia</taxon>
        <taxon>Lophotrochozoa</taxon>
        <taxon>Platyhelminthes</taxon>
        <taxon>Cestoda</taxon>
        <taxon>Eucestoda</taxon>
        <taxon>Cyclophyllidea</taxon>
        <taxon>Mesocestoididae</taxon>
        <taxon>Mesocestoides</taxon>
    </lineage>
</organism>
<sequence length="97" mass="11031">MTIRASFHVKAEYLTAKKLERPPTLNGSDRIITLGEAVDMAWHCKDRMEFGKLQATMGERRLQKHLEREIDMICSTARGDVDNKEALSTPLLQDADD</sequence>
<proteinExistence type="predicted"/>
<gene>
    <name evidence="1" type="ORF">MCOS_LOCUS2315</name>
</gene>
<name>A0A0R3U6C3_MESCO</name>
<reference evidence="1 2" key="2">
    <citation type="submission" date="2018-10" db="EMBL/GenBank/DDBJ databases">
        <authorList>
            <consortium name="Pathogen Informatics"/>
        </authorList>
    </citation>
    <scope>NUCLEOTIDE SEQUENCE [LARGE SCALE GENOMIC DNA]</scope>
</reference>
<evidence type="ECO:0000313" key="3">
    <source>
        <dbReference type="WBParaSite" id="MCOS_0000231401-mRNA-1"/>
    </source>
</evidence>
<dbReference type="AlphaFoldDB" id="A0A0R3U6C3"/>
<evidence type="ECO:0000313" key="2">
    <source>
        <dbReference type="Proteomes" id="UP000267029"/>
    </source>
</evidence>
<dbReference type="Proteomes" id="UP000267029">
    <property type="component" value="Unassembled WGS sequence"/>
</dbReference>
<keyword evidence="2" id="KW-1185">Reference proteome</keyword>
<evidence type="ECO:0000313" key="1">
    <source>
        <dbReference type="EMBL" id="VDD76312.1"/>
    </source>
</evidence>
<accession>A0A0R3U6C3</accession>
<protein>
    <submittedName>
        <fullName evidence="3">Aldedh domain-containing protein</fullName>
    </submittedName>
</protein>
<dbReference type="EMBL" id="UXSR01000365">
    <property type="protein sequence ID" value="VDD76312.1"/>
    <property type="molecule type" value="Genomic_DNA"/>
</dbReference>